<evidence type="ECO:0008006" key="4">
    <source>
        <dbReference type="Google" id="ProtNLM"/>
    </source>
</evidence>
<organism evidence="2 3">
    <name type="scientific">Paraglaciecola arctica BSs20135</name>
    <dbReference type="NCBI Taxonomy" id="493475"/>
    <lineage>
        <taxon>Bacteria</taxon>
        <taxon>Pseudomonadati</taxon>
        <taxon>Pseudomonadota</taxon>
        <taxon>Gammaproteobacteria</taxon>
        <taxon>Alteromonadales</taxon>
        <taxon>Alteromonadaceae</taxon>
        <taxon>Paraglaciecola</taxon>
    </lineage>
</organism>
<dbReference type="InterPro" id="IPR023214">
    <property type="entry name" value="HAD_sf"/>
</dbReference>
<evidence type="ECO:0000313" key="2">
    <source>
        <dbReference type="EMBL" id="GAC18914.1"/>
    </source>
</evidence>
<gene>
    <name evidence="2" type="ORF">GARC_1947</name>
</gene>
<dbReference type="InterPro" id="IPR036412">
    <property type="entry name" value="HAD-like_sf"/>
</dbReference>
<keyword evidence="1" id="KW-0732">Signal</keyword>
<dbReference type="Gene3D" id="3.40.50.1000">
    <property type="entry name" value="HAD superfamily/HAD-like"/>
    <property type="match status" value="1"/>
</dbReference>
<protein>
    <recommendedName>
        <fullName evidence="4">DUF2608 domain-containing protein</fullName>
    </recommendedName>
</protein>
<dbReference type="SUPFAM" id="SSF56784">
    <property type="entry name" value="HAD-like"/>
    <property type="match status" value="1"/>
</dbReference>
<accession>K6XE58</accession>
<reference evidence="2 3" key="1">
    <citation type="journal article" date="2017" name="Antonie Van Leeuwenhoek">
        <title>Rhizobium rhizosphaerae sp. nov., a novel species isolated from rice rhizosphere.</title>
        <authorList>
            <person name="Zhao J.J."/>
            <person name="Zhang J."/>
            <person name="Zhang R.J."/>
            <person name="Zhang C.W."/>
            <person name="Yin H.Q."/>
            <person name="Zhang X.X."/>
        </authorList>
    </citation>
    <scope>NUCLEOTIDE SEQUENCE [LARGE SCALE GENOMIC DNA]</scope>
    <source>
        <strain evidence="2 3">BSs20135</strain>
    </source>
</reference>
<dbReference type="PROSITE" id="PS51257">
    <property type="entry name" value="PROKAR_LIPOPROTEIN"/>
    <property type="match status" value="1"/>
</dbReference>
<dbReference type="EMBL" id="BAEO01000027">
    <property type="protein sequence ID" value="GAC18914.1"/>
    <property type="molecule type" value="Genomic_DNA"/>
</dbReference>
<evidence type="ECO:0000313" key="3">
    <source>
        <dbReference type="Proteomes" id="UP000006327"/>
    </source>
</evidence>
<dbReference type="InterPro" id="IPR022565">
    <property type="entry name" value="DUF2608"/>
</dbReference>
<dbReference type="eggNOG" id="COG0546">
    <property type="taxonomic scope" value="Bacteria"/>
</dbReference>
<dbReference type="Proteomes" id="UP000006327">
    <property type="component" value="Unassembled WGS sequence"/>
</dbReference>
<dbReference type="RefSeq" id="WP_007619209.1">
    <property type="nucleotide sequence ID" value="NZ_BAEO01000027.1"/>
</dbReference>
<name>K6XE58_9ALTE</name>
<proteinExistence type="predicted"/>
<keyword evidence="3" id="KW-1185">Reference proteome</keyword>
<sequence length="307" mass="34594">MKITLSIYLPLMFTVILISSCSLVNQDAQPSLITASPVTKSVLKKETNSFADVVSVTSSLSRQYGADKVLVVMDIDNTILTSTSDLGSDVWYQWQTDKLEVKPTAAQKVTCLFEDSIGLLYELAVMELTENKLNQTISNWQNAGHTVMALTSRAPKYRAATERELARNQIELASSALLPVGQDSMLLREIKGREISYMQGVMMSSGLNKGEMLQYLLDKTQREFSAIVFVDDSQKNIDDMYKAYQNVKNLDVRIVHYTRIEDERHKQFGQVLTQGQADTMAEQWKQLNITLQQIFPERDLAQGCLSI</sequence>
<dbReference type="STRING" id="493475.GARC_1947"/>
<evidence type="ECO:0000256" key="1">
    <source>
        <dbReference type="ARBA" id="ARBA00022729"/>
    </source>
</evidence>
<dbReference type="Pfam" id="PF11019">
    <property type="entry name" value="DUF2608"/>
    <property type="match status" value="1"/>
</dbReference>
<dbReference type="AlphaFoldDB" id="K6XE58"/>
<comment type="caution">
    <text evidence="2">The sequence shown here is derived from an EMBL/GenBank/DDBJ whole genome shotgun (WGS) entry which is preliminary data.</text>
</comment>